<dbReference type="AlphaFoldDB" id="A0AAN6U8E9"/>
<comment type="caution">
    <text evidence="1">The sequence shown here is derived from an EMBL/GenBank/DDBJ whole genome shotgun (WGS) entry which is preliminary data.</text>
</comment>
<reference evidence="1" key="2">
    <citation type="submission" date="2023-05" db="EMBL/GenBank/DDBJ databases">
        <authorList>
            <consortium name="Lawrence Berkeley National Laboratory"/>
            <person name="Steindorff A."/>
            <person name="Hensen N."/>
            <person name="Bonometti L."/>
            <person name="Westerberg I."/>
            <person name="Brannstrom I.O."/>
            <person name="Guillou S."/>
            <person name="Cros-Aarteil S."/>
            <person name="Calhoun S."/>
            <person name="Haridas S."/>
            <person name="Kuo A."/>
            <person name="Mondo S."/>
            <person name="Pangilinan J."/>
            <person name="Riley R."/>
            <person name="Labutti K."/>
            <person name="Andreopoulos B."/>
            <person name="Lipzen A."/>
            <person name="Chen C."/>
            <person name="Yanf M."/>
            <person name="Daum C."/>
            <person name="Ng V."/>
            <person name="Clum A."/>
            <person name="Ohm R."/>
            <person name="Martin F."/>
            <person name="Silar P."/>
            <person name="Natvig D."/>
            <person name="Lalanne C."/>
            <person name="Gautier V."/>
            <person name="Ament-Velasquez S.L."/>
            <person name="Kruys A."/>
            <person name="Hutchinson M.I."/>
            <person name="Powell A.J."/>
            <person name="Barry K."/>
            <person name="Miller A.N."/>
            <person name="Grigoriev I.V."/>
            <person name="Debuchy R."/>
            <person name="Gladieux P."/>
            <person name="Thoren M.H."/>
            <person name="Johannesson H."/>
        </authorList>
    </citation>
    <scope>NUCLEOTIDE SEQUENCE</scope>
    <source>
        <strain evidence="1">CBS 731.68</strain>
    </source>
</reference>
<organism evidence="1 2">
    <name type="scientific">Parathielavia appendiculata</name>
    <dbReference type="NCBI Taxonomy" id="2587402"/>
    <lineage>
        <taxon>Eukaryota</taxon>
        <taxon>Fungi</taxon>
        <taxon>Dikarya</taxon>
        <taxon>Ascomycota</taxon>
        <taxon>Pezizomycotina</taxon>
        <taxon>Sordariomycetes</taxon>
        <taxon>Sordariomycetidae</taxon>
        <taxon>Sordariales</taxon>
        <taxon>Chaetomiaceae</taxon>
        <taxon>Parathielavia</taxon>
    </lineage>
</organism>
<protein>
    <submittedName>
        <fullName evidence="1">Uncharacterized protein</fullName>
    </submittedName>
</protein>
<reference evidence="1" key="1">
    <citation type="journal article" date="2023" name="Mol. Phylogenet. Evol.">
        <title>Genome-scale phylogeny and comparative genomics of the fungal order Sordariales.</title>
        <authorList>
            <person name="Hensen N."/>
            <person name="Bonometti L."/>
            <person name="Westerberg I."/>
            <person name="Brannstrom I.O."/>
            <person name="Guillou S."/>
            <person name="Cros-Aarteil S."/>
            <person name="Calhoun S."/>
            <person name="Haridas S."/>
            <person name="Kuo A."/>
            <person name="Mondo S."/>
            <person name="Pangilinan J."/>
            <person name="Riley R."/>
            <person name="LaButti K."/>
            <person name="Andreopoulos B."/>
            <person name="Lipzen A."/>
            <person name="Chen C."/>
            <person name="Yan M."/>
            <person name="Daum C."/>
            <person name="Ng V."/>
            <person name="Clum A."/>
            <person name="Steindorff A."/>
            <person name="Ohm R.A."/>
            <person name="Martin F."/>
            <person name="Silar P."/>
            <person name="Natvig D.O."/>
            <person name="Lalanne C."/>
            <person name="Gautier V."/>
            <person name="Ament-Velasquez S.L."/>
            <person name="Kruys A."/>
            <person name="Hutchinson M.I."/>
            <person name="Powell A.J."/>
            <person name="Barry K."/>
            <person name="Miller A.N."/>
            <person name="Grigoriev I.V."/>
            <person name="Debuchy R."/>
            <person name="Gladieux P."/>
            <person name="Hiltunen Thoren M."/>
            <person name="Johannesson H."/>
        </authorList>
    </citation>
    <scope>NUCLEOTIDE SEQUENCE</scope>
    <source>
        <strain evidence="1">CBS 731.68</strain>
    </source>
</reference>
<dbReference type="Proteomes" id="UP001302602">
    <property type="component" value="Unassembled WGS sequence"/>
</dbReference>
<proteinExistence type="predicted"/>
<accession>A0AAN6U8E9</accession>
<dbReference type="GeneID" id="87827173"/>
<name>A0AAN6U8E9_9PEZI</name>
<keyword evidence="2" id="KW-1185">Reference proteome</keyword>
<gene>
    <name evidence="1" type="ORF">N657DRAFT_613035</name>
</gene>
<evidence type="ECO:0000313" key="2">
    <source>
        <dbReference type="Proteomes" id="UP001302602"/>
    </source>
</evidence>
<evidence type="ECO:0000313" key="1">
    <source>
        <dbReference type="EMBL" id="KAK4127900.1"/>
    </source>
</evidence>
<dbReference type="RefSeq" id="XP_062651671.1">
    <property type="nucleotide sequence ID" value="XM_062790403.1"/>
</dbReference>
<sequence>MSKACLADFVLGLKGLCIFSFFSEAAPFFCPWQQPLYCFQLLDPTSMSLLFALSFVHALPHVHPSHVLLSSRQADGVVDTSTFLRRAYHSSVVLNRRVYIDGGEVSYKKGEDITYQYCMDCHSELIGSRRLTHSQQTHCCR</sequence>
<dbReference type="EMBL" id="MU853224">
    <property type="protein sequence ID" value="KAK4127900.1"/>
    <property type="molecule type" value="Genomic_DNA"/>
</dbReference>